<evidence type="ECO:0000313" key="3">
    <source>
        <dbReference type="Proteomes" id="UP001167831"/>
    </source>
</evidence>
<sequence>MAFIKTPLSYEDNTGIIARCLEERVAMIDNFIELIVFSPKGSFIADDDFGFEYWNHEYSNVHFKSFNHGQNGTYSNGLYNEVTLKECKESIEKSLCIYEPQLKQVNVSIELGSIKKGNESNHKLLSKYEVTIIIIGVLDDGLGTIVPYKKEISFLMEPTVKRIKI</sequence>
<dbReference type="RefSeq" id="WP_289825148.1">
    <property type="nucleotide sequence ID" value="NZ_JAUEIE010000005.1"/>
</dbReference>
<dbReference type="Proteomes" id="UP001168478">
    <property type="component" value="Unassembled WGS sequence"/>
</dbReference>
<comment type="caution">
    <text evidence="2">The sequence shown here is derived from an EMBL/GenBank/DDBJ whole genome shotgun (WGS) entry which is preliminary data.</text>
</comment>
<dbReference type="AlphaFoldDB" id="A0AAW7JVN1"/>
<proteinExistence type="predicted"/>
<evidence type="ECO:0008006" key="5">
    <source>
        <dbReference type="Google" id="ProtNLM"/>
    </source>
</evidence>
<name>A0AAW7JVN1_9BACT</name>
<accession>A0AAW7JVN1</accession>
<evidence type="ECO:0000313" key="1">
    <source>
        <dbReference type="EMBL" id="MDN0022671.1"/>
    </source>
</evidence>
<evidence type="ECO:0000313" key="2">
    <source>
        <dbReference type="EMBL" id="MDN0025861.1"/>
    </source>
</evidence>
<evidence type="ECO:0000313" key="4">
    <source>
        <dbReference type="Proteomes" id="UP001168478"/>
    </source>
</evidence>
<reference evidence="2" key="1">
    <citation type="submission" date="2023-06" db="EMBL/GenBank/DDBJ databases">
        <authorList>
            <person name="Zeman M."/>
            <person name="Kubasova T."/>
            <person name="Jahodarova E."/>
            <person name="Nykrynova M."/>
            <person name="Rychlik I."/>
        </authorList>
    </citation>
    <scope>NUCLEOTIDE SEQUENCE</scope>
    <source>
        <strain evidence="2">ET15</strain>
        <strain evidence="1">ET37</strain>
    </source>
</reference>
<gene>
    <name evidence="1" type="ORF">QVN81_06480</name>
    <name evidence="2" type="ORF">QVN84_10085</name>
</gene>
<dbReference type="Proteomes" id="UP001167831">
    <property type="component" value="Unassembled WGS sequence"/>
</dbReference>
<dbReference type="EMBL" id="JAUEIF010000009">
    <property type="protein sequence ID" value="MDN0025861.1"/>
    <property type="molecule type" value="Genomic_DNA"/>
</dbReference>
<protein>
    <recommendedName>
        <fullName evidence="5">IraD/Gp25-like domain-containing protein</fullName>
    </recommendedName>
</protein>
<keyword evidence="3" id="KW-1185">Reference proteome</keyword>
<reference evidence="2" key="2">
    <citation type="submission" date="2023-08" db="EMBL/GenBank/DDBJ databases">
        <title>Identification and characterization of horizontal gene transfer across gut microbiota members of farm animals based on homology search.</title>
        <authorList>
            <person name="Schwarzerova J."/>
            <person name="Nykrynova M."/>
            <person name="Jureckova K."/>
            <person name="Cejkova D."/>
            <person name="Rychlik I."/>
        </authorList>
    </citation>
    <scope>NUCLEOTIDE SEQUENCE</scope>
    <source>
        <strain evidence="2">ET15</strain>
        <strain evidence="1">ET37</strain>
    </source>
</reference>
<organism evidence="2 4">
    <name type="scientific">Leyella lascolaii</name>
    <dbReference type="NCBI Taxonomy" id="1776379"/>
    <lineage>
        <taxon>Bacteria</taxon>
        <taxon>Pseudomonadati</taxon>
        <taxon>Bacteroidota</taxon>
        <taxon>Bacteroidia</taxon>
        <taxon>Bacteroidales</taxon>
        <taxon>Prevotellaceae</taxon>
        <taxon>Leyella</taxon>
    </lineage>
</organism>
<dbReference type="EMBL" id="JAUEIE010000005">
    <property type="protein sequence ID" value="MDN0022671.1"/>
    <property type="molecule type" value="Genomic_DNA"/>
</dbReference>